<dbReference type="PANTHER" id="PTHR48182:SF2">
    <property type="entry name" value="PROTEIN SERAC1"/>
    <property type="match status" value="1"/>
</dbReference>
<dbReference type="GO" id="GO:0016020">
    <property type="term" value="C:membrane"/>
    <property type="evidence" value="ECO:0007669"/>
    <property type="project" value="UniProtKB-SubCell"/>
</dbReference>
<dbReference type="PANTHER" id="PTHR48182">
    <property type="entry name" value="PROTEIN SERAC1"/>
    <property type="match status" value="1"/>
</dbReference>
<keyword evidence="8" id="KW-1185">Reference proteome</keyword>
<evidence type="ECO:0000313" key="8">
    <source>
        <dbReference type="Proteomes" id="UP000027920"/>
    </source>
</evidence>
<comment type="subcellular location">
    <subcellularLocation>
        <location evidence="2">Endoplasmic reticulum</location>
    </subcellularLocation>
    <subcellularLocation>
        <location evidence="3">Membrane</location>
    </subcellularLocation>
    <subcellularLocation>
        <location evidence="1">Mitochondrion</location>
    </subcellularLocation>
</comment>
<evidence type="ECO:0000256" key="1">
    <source>
        <dbReference type="ARBA" id="ARBA00004173"/>
    </source>
</evidence>
<dbReference type="GeneID" id="25279616"/>
<sequence>MLRDHAQNFIHELTAFRQKHGGSSTPLILIGHSMGGLLLKTALGFAADRGSASGEYAIVNKIVGIFFIGPPHMGAWPAEWAKIPAHALGTVKKIKHDPSECATGG</sequence>
<evidence type="ECO:0000313" key="7">
    <source>
        <dbReference type="EMBL" id="KEF59839.1"/>
    </source>
</evidence>
<gene>
    <name evidence="7" type="ORF">A1O9_04687</name>
</gene>
<dbReference type="OrthoDB" id="4160655at2759"/>
<dbReference type="InterPro" id="IPR029058">
    <property type="entry name" value="AB_hydrolase_fold"/>
</dbReference>
<dbReference type="HOGENOM" id="CLU_2236583_0_0_1"/>
<reference evidence="7 8" key="1">
    <citation type="submission" date="2013-03" db="EMBL/GenBank/DDBJ databases">
        <title>The Genome Sequence of Exophiala aquamarina CBS 119918.</title>
        <authorList>
            <consortium name="The Broad Institute Genomics Platform"/>
            <person name="Cuomo C."/>
            <person name="de Hoog S."/>
            <person name="Gorbushina A."/>
            <person name="Walker B."/>
            <person name="Young S.K."/>
            <person name="Zeng Q."/>
            <person name="Gargeya S."/>
            <person name="Fitzgerald M."/>
            <person name="Haas B."/>
            <person name="Abouelleil A."/>
            <person name="Allen A.W."/>
            <person name="Alvarado L."/>
            <person name="Arachchi H.M."/>
            <person name="Berlin A.M."/>
            <person name="Chapman S.B."/>
            <person name="Gainer-Dewar J."/>
            <person name="Goldberg J."/>
            <person name="Griggs A."/>
            <person name="Gujja S."/>
            <person name="Hansen M."/>
            <person name="Howarth C."/>
            <person name="Imamovic A."/>
            <person name="Ireland A."/>
            <person name="Larimer J."/>
            <person name="McCowan C."/>
            <person name="Murphy C."/>
            <person name="Pearson M."/>
            <person name="Poon T.W."/>
            <person name="Priest M."/>
            <person name="Roberts A."/>
            <person name="Saif S."/>
            <person name="Shea T."/>
            <person name="Sisk P."/>
            <person name="Sykes S."/>
            <person name="Wortman J."/>
            <person name="Nusbaum C."/>
            <person name="Birren B."/>
        </authorList>
    </citation>
    <scope>NUCLEOTIDE SEQUENCE [LARGE SCALE GENOMIC DNA]</scope>
    <source>
        <strain evidence="7 8">CBS 119918</strain>
    </source>
</reference>
<dbReference type="EMBL" id="AMGV01000003">
    <property type="protein sequence ID" value="KEF59839.1"/>
    <property type="molecule type" value="Genomic_DNA"/>
</dbReference>
<dbReference type="GO" id="GO:0005739">
    <property type="term" value="C:mitochondrion"/>
    <property type="evidence" value="ECO:0007669"/>
    <property type="project" value="UniProtKB-SubCell"/>
</dbReference>
<comment type="caution">
    <text evidence="7">The sequence shown here is derived from an EMBL/GenBank/DDBJ whole genome shotgun (WGS) entry which is preliminary data.</text>
</comment>
<protein>
    <recommendedName>
        <fullName evidence="9">GPI inositol-deacylase</fullName>
    </recommendedName>
</protein>
<proteinExistence type="predicted"/>
<name>A0A072PIC2_9EURO</name>
<accession>A0A072PIC2</accession>
<dbReference type="AlphaFoldDB" id="A0A072PIC2"/>
<dbReference type="Proteomes" id="UP000027920">
    <property type="component" value="Unassembled WGS sequence"/>
</dbReference>
<evidence type="ECO:0000256" key="3">
    <source>
        <dbReference type="ARBA" id="ARBA00004370"/>
    </source>
</evidence>
<evidence type="ECO:0000256" key="2">
    <source>
        <dbReference type="ARBA" id="ARBA00004240"/>
    </source>
</evidence>
<dbReference type="Gene3D" id="3.40.50.1820">
    <property type="entry name" value="alpha/beta hydrolase"/>
    <property type="match status" value="1"/>
</dbReference>
<keyword evidence="6" id="KW-0472">Membrane</keyword>
<evidence type="ECO:0000256" key="4">
    <source>
        <dbReference type="ARBA" id="ARBA00022824"/>
    </source>
</evidence>
<dbReference type="VEuPathDB" id="FungiDB:A1O9_04687"/>
<evidence type="ECO:0000256" key="5">
    <source>
        <dbReference type="ARBA" id="ARBA00023128"/>
    </source>
</evidence>
<keyword evidence="5" id="KW-0496">Mitochondrion</keyword>
<dbReference type="GO" id="GO:0005783">
    <property type="term" value="C:endoplasmic reticulum"/>
    <property type="evidence" value="ECO:0007669"/>
    <property type="project" value="UniProtKB-SubCell"/>
</dbReference>
<dbReference type="RefSeq" id="XP_013262429.1">
    <property type="nucleotide sequence ID" value="XM_013406975.1"/>
</dbReference>
<organism evidence="7 8">
    <name type="scientific">Exophiala aquamarina CBS 119918</name>
    <dbReference type="NCBI Taxonomy" id="1182545"/>
    <lineage>
        <taxon>Eukaryota</taxon>
        <taxon>Fungi</taxon>
        <taxon>Dikarya</taxon>
        <taxon>Ascomycota</taxon>
        <taxon>Pezizomycotina</taxon>
        <taxon>Eurotiomycetes</taxon>
        <taxon>Chaetothyriomycetidae</taxon>
        <taxon>Chaetothyriales</taxon>
        <taxon>Herpotrichiellaceae</taxon>
        <taxon>Exophiala</taxon>
    </lineage>
</organism>
<dbReference type="SUPFAM" id="SSF53474">
    <property type="entry name" value="alpha/beta-Hydrolases"/>
    <property type="match status" value="1"/>
</dbReference>
<keyword evidence="4" id="KW-0256">Endoplasmic reticulum</keyword>
<evidence type="ECO:0000256" key="6">
    <source>
        <dbReference type="ARBA" id="ARBA00023136"/>
    </source>
</evidence>
<dbReference type="InterPro" id="IPR052374">
    <property type="entry name" value="SERAC1"/>
</dbReference>
<evidence type="ECO:0008006" key="9">
    <source>
        <dbReference type="Google" id="ProtNLM"/>
    </source>
</evidence>